<gene>
    <name evidence="1" type="ORF">MRATA1EN22A_LOCUS3932</name>
</gene>
<organism evidence="1 2">
    <name type="scientific">Rangifer tarandus platyrhynchus</name>
    <name type="common">Svalbard reindeer</name>
    <dbReference type="NCBI Taxonomy" id="3082113"/>
    <lineage>
        <taxon>Eukaryota</taxon>
        <taxon>Metazoa</taxon>
        <taxon>Chordata</taxon>
        <taxon>Craniata</taxon>
        <taxon>Vertebrata</taxon>
        <taxon>Euteleostomi</taxon>
        <taxon>Mammalia</taxon>
        <taxon>Eutheria</taxon>
        <taxon>Laurasiatheria</taxon>
        <taxon>Artiodactyla</taxon>
        <taxon>Ruminantia</taxon>
        <taxon>Pecora</taxon>
        <taxon>Cervidae</taxon>
        <taxon>Odocoileinae</taxon>
        <taxon>Rangifer</taxon>
    </lineage>
</organism>
<evidence type="ECO:0000313" key="2">
    <source>
        <dbReference type="Proteomes" id="UP001162501"/>
    </source>
</evidence>
<reference evidence="1" key="2">
    <citation type="submission" date="2025-03" db="EMBL/GenBank/DDBJ databases">
        <authorList>
            <consortium name="ELIXIR-Norway"/>
            <consortium name="Elixir Norway"/>
        </authorList>
    </citation>
    <scope>NUCLEOTIDE SEQUENCE</scope>
</reference>
<protein>
    <submittedName>
        <fullName evidence="1">Uncharacterized protein</fullName>
    </submittedName>
</protein>
<accession>A0AC59YAV3</accession>
<dbReference type="Proteomes" id="UP001162501">
    <property type="component" value="Chromosome 12"/>
</dbReference>
<reference evidence="1" key="1">
    <citation type="submission" date="2023-05" db="EMBL/GenBank/DDBJ databases">
        <authorList>
            <consortium name="ELIXIR-Norway"/>
        </authorList>
    </citation>
    <scope>NUCLEOTIDE SEQUENCE</scope>
</reference>
<proteinExistence type="predicted"/>
<name>A0AC59YAV3_RANTA</name>
<dbReference type="EMBL" id="OX596096">
    <property type="protein sequence ID" value="CAM9538785.1"/>
    <property type="molecule type" value="Genomic_DNA"/>
</dbReference>
<evidence type="ECO:0000313" key="1">
    <source>
        <dbReference type="EMBL" id="CAM9538785.1"/>
    </source>
</evidence>
<sequence length="114" mass="13038">MSPPWSLEGPSHPEKEGRLINISLGYEILPLCMGSTKLYINVNRQTWAFVLPPKKNIHTLLGLFTALSLSMSHVYTIQTLGKELGKEQRTLCKGFTNKNFKYIPVHWDKVRPDQ</sequence>